<dbReference type="KEGG" id="cgo:Corgl_0699"/>
<feature type="transmembrane region" description="Helical" evidence="1">
    <location>
        <begin position="83"/>
        <end position="103"/>
    </location>
</feature>
<dbReference type="Gene3D" id="1.20.144.10">
    <property type="entry name" value="Phosphatidic acid phosphatase type 2/haloperoxidase"/>
    <property type="match status" value="1"/>
</dbReference>
<protein>
    <submittedName>
        <fullName evidence="3">Phosphoesterase PA-phosphatase related protein</fullName>
    </submittedName>
</protein>
<keyword evidence="4" id="KW-1185">Reference proteome</keyword>
<dbReference type="Pfam" id="PF01569">
    <property type="entry name" value="PAP2"/>
    <property type="match status" value="1"/>
</dbReference>
<accession>F2N7J7</accession>
<feature type="domain" description="Phosphatidic acid phosphatase type 2/haloperoxidase" evidence="2">
    <location>
        <begin position="83"/>
        <end position="194"/>
    </location>
</feature>
<dbReference type="Proteomes" id="UP000006851">
    <property type="component" value="Chromosome"/>
</dbReference>
<keyword evidence="1" id="KW-0812">Transmembrane</keyword>
<evidence type="ECO:0000313" key="3">
    <source>
        <dbReference type="EMBL" id="AEB06813.1"/>
    </source>
</evidence>
<proteinExistence type="predicted"/>
<dbReference type="eggNOG" id="COG0671">
    <property type="taxonomic scope" value="Bacteria"/>
</dbReference>
<keyword evidence="1" id="KW-1133">Transmembrane helix</keyword>
<dbReference type="CDD" id="cd03392">
    <property type="entry name" value="PAP2_like_2"/>
    <property type="match status" value="1"/>
</dbReference>
<reference evidence="4" key="1">
    <citation type="journal article" date="2013" name="Stand. Genomic Sci.">
        <title>Complete genome sequence of Coriobacterium glomerans type strain (PW2(T)) from the midgut of Pyrrhocoris apterus L. (red soldier bug).</title>
        <authorList>
            <person name="Stackebrandt E."/>
            <person name="Zeytun A."/>
            <person name="Lapidus A."/>
            <person name="Nolan M."/>
            <person name="Lucas S."/>
            <person name="Hammon N."/>
            <person name="Deshpande S."/>
            <person name="Cheng J.F."/>
            <person name="Tapia R."/>
            <person name="Goodwin L.A."/>
            <person name="Pitluck S."/>
            <person name="Liolios K."/>
            <person name="Pagani I."/>
            <person name="Ivanova N."/>
            <person name="Mavromatis K."/>
            <person name="Mikhailova N."/>
            <person name="Huntemann M."/>
            <person name="Pati A."/>
            <person name="Chen A."/>
            <person name="Palaniappan K."/>
            <person name="Chang Y.J."/>
            <person name="Land M."/>
            <person name="Hauser L."/>
            <person name="Rohde M."/>
            <person name="Pukall R."/>
            <person name="Goker M."/>
            <person name="Detter J.C."/>
            <person name="Woyke T."/>
            <person name="Bristow J."/>
            <person name="Eisen J.A."/>
            <person name="Markowitz V."/>
            <person name="Hugenholtz P."/>
            <person name="Kyrpides N.C."/>
            <person name="Klenk H.P."/>
        </authorList>
    </citation>
    <scope>NUCLEOTIDE SEQUENCE</scope>
    <source>
        <strain evidence="4">ATCC 49209 / DSM 20642 / JCM 10262 / PW2</strain>
    </source>
</reference>
<feature type="transmembrane region" description="Helical" evidence="1">
    <location>
        <begin position="148"/>
        <end position="171"/>
    </location>
</feature>
<dbReference type="HOGENOM" id="CLU_072573_3_3_11"/>
<dbReference type="SMART" id="SM00014">
    <property type="entry name" value="acidPPc"/>
    <property type="match status" value="1"/>
</dbReference>
<keyword evidence="1" id="KW-0472">Membrane</keyword>
<dbReference type="InterPro" id="IPR036938">
    <property type="entry name" value="PAP2/HPO_sf"/>
</dbReference>
<dbReference type="OrthoDB" id="5289372at2"/>
<feature type="transmembrane region" description="Helical" evidence="1">
    <location>
        <begin position="123"/>
        <end position="141"/>
    </location>
</feature>
<dbReference type="EMBL" id="CP002628">
    <property type="protein sequence ID" value="AEB06813.1"/>
    <property type="molecule type" value="Genomic_DNA"/>
</dbReference>
<dbReference type="InterPro" id="IPR000326">
    <property type="entry name" value="PAP2/HPO"/>
</dbReference>
<name>F2N7J7_CORGP</name>
<dbReference type="SUPFAM" id="SSF48317">
    <property type="entry name" value="Acid phosphatase/Vanadium-dependent haloperoxidase"/>
    <property type="match status" value="1"/>
</dbReference>
<feature type="transmembrane region" description="Helical" evidence="1">
    <location>
        <begin position="51"/>
        <end position="76"/>
    </location>
</feature>
<evidence type="ECO:0000259" key="2">
    <source>
        <dbReference type="SMART" id="SM00014"/>
    </source>
</evidence>
<dbReference type="PANTHER" id="PTHR14969:SF13">
    <property type="entry name" value="AT30094P"/>
    <property type="match status" value="1"/>
</dbReference>
<evidence type="ECO:0000313" key="4">
    <source>
        <dbReference type="Proteomes" id="UP000006851"/>
    </source>
</evidence>
<dbReference type="STRING" id="700015.Corgl_0699"/>
<gene>
    <name evidence="3" type="ordered locus">Corgl_0699</name>
</gene>
<sequence>MRSNAWLVVAVASLAVFALLLLDVLQGDVIRIDSGAYRLFVQAIRSDALTVVMRSFSALSEPVVLAVMLLVLAAFAPGRRPGWCCAVNLALVGVLNHVIKVLVCRARPEGFRLAVESGFSFPSAHSMVAMAFFGLIIWLIWHYQRDRILRWLLCAGFCLVIVMIGVSRIYLGVHFATDVLGGFFLSLAWLALYTRFAVPVFLGDAPMPAAR</sequence>
<dbReference type="PANTHER" id="PTHR14969">
    <property type="entry name" value="SPHINGOSINE-1-PHOSPHATE PHOSPHOHYDROLASE"/>
    <property type="match status" value="1"/>
</dbReference>
<feature type="transmembrane region" description="Helical" evidence="1">
    <location>
        <begin position="183"/>
        <end position="202"/>
    </location>
</feature>
<evidence type="ECO:0000256" key="1">
    <source>
        <dbReference type="SAM" id="Phobius"/>
    </source>
</evidence>
<organism evidence="3 4">
    <name type="scientific">Coriobacterium glomerans (strain ATCC 49209 / DSM 20642 / JCM 10262 / PW2)</name>
    <dbReference type="NCBI Taxonomy" id="700015"/>
    <lineage>
        <taxon>Bacteria</taxon>
        <taxon>Bacillati</taxon>
        <taxon>Actinomycetota</taxon>
        <taxon>Coriobacteriia</taxon>
        <taxon>Coriobacteriales</taxon>
        <taxon>Coriobacteriaceae</taxon>
        <taxon>Coriobacterium</taxon>
    </lineage>
</organism>
<dbReference type="AlphaFoldDB" id="F2N7J7"/>